<gene>
    <name evidence="10" type="ORF">caldi_22260</name>
</gene>
<evidence type="ECO:0000256" key="1">
    <source>
        <dbReference type="ARBA" id="ARBA00022714"/>
    </source>
</evidence>
<keyword evidence="8" id="KW-0472">Membrane</keyword>
<sequence length="174" mass="18919">MDRHNEAPPGTGNAAGGSGGVTRRQLLRQGMYGTIGLVFAQSAVGAGVMLWPRKVEGFGGKVVVPVPLSSLRPEDPPLVVRQGKFYISRLPEGIMALYWKCTHLGCTVPWNEAEGQFHCPCHGSVFTRTGQNIAGPAPRPLDIMAVEVDGDQIIVDTSKITRRPVHRPEHVYRL</sequence>
<dbReference type="Gene3D" id="2.102.10.10">
    <property type="entry name" value="Rieske [2Fe-2S] iron-sulphur domain"/>
    <property type="match status" value="1"/>
</dbReference>
<keyword evidence="4" id="KW-0411">Iron-sulfur</keyword>
<dbReference type="GO" id="GO:0004497">
    <property type="term" value="F:monooxygenase activity"/>
    <property type="evidence" value="ECO:0007669"/>
    <property type="project" value="UniProtKB-ARBA"/>
</dbReference>
<feature type="transmembrane region" description="Helical" evidence="8">
    <location>
        <begin position="31"/>
        <end position="51"/>
    </location>
</feature>
<dbReference type="InterPro" id="IPR017941">
    <property type="entry name" value="Rieske_2Fe-2S"/>
</dbReference>
<dbReference type="GO" id="GO:0016020">
    <property type="term" value="C:membrane"/>
    <property type="evidence" value="ECO:0007669"/>
    <property type="project" value="InterPro"/>
</dbReference>
<evidence type="ECO:0000256" key="2">
    <source>
        <dbReference type="ARBA" id="ARBA00022723"/>
    </source>
</evidence>
<name>A0AA35CP93_9FIRM</name>
<keyword evidence="1" id="KW-0001">2Fe-2S</keyword>
<protein>
    <recommendedName>
        <fullName evidence="9">Rieske domain-containing protein</fullName>
    </recommendedName>
</protein>
<dbReference type="PRINTS" id="PR00162">
    <property type="entry name" value="RIESKE"/>
</dbReference>
<dbReference type="RefSeq" id="WP_264841813.1">
    <property type="nucleotide sequence ID" value="NZ_AP025628.1"/>
</dbReference>
<dbReference type="Pfam" id="PF00355">
    <property type="entry name" value="Rieske"/>
    <property type="match status" value="1"/>
</dbReference>
<dbReference type="InterPro" id="IPR005805">
    <property type="entry name" value="Rieske_Fe-S_prot_C"/>
</dbReference>
<dbReference type="InterPro" id="IPR036922">
    <property type="entry name" value="Rieske_2Fe-2S_sf"/>
</dbReference>
<dbReference type="InterPro" id="IPR014349">
    <property type="entry name" value="Rieske_Fe-S_prot"/>
</dbReference>
<keyword evidence="3" id="KW-0408">Iron</keyword>
<evidence type="ECO:0000256" key="4">
    <source>
        <dbReference type="ARBA" id="ARBA00023014"/>
    </source>
</evidence>
<evidence type="ECO:0000256" key="6">
    <source>
        <dbReference type="ARBA" id="ARBA00034078"/>
    </source>
</evidence>
<dbReference type="KEGG" id="cmic:caldi_22260"/>
<keyword evidence="8" id="KW-0812">Transmembrane</keyword>
<dbReference type="SUPFAM" id="SSF50022">
    <property type="entry name" value="ISP domain"/>
    <property type="match status" value="1"/>
</dbReference>
<dbReference type="GO" id="GO:0051537">
    <property type="term" value="F:2 iron, 2 sulfur cluster binding"/>
    <property type="evidence" value="ECO:0007669"/>
    <property type="project" value="UniProtKB-KW"/>
</dbReference>
<evidence type="ECO:0000313" key="10">
    <source>
        <dbReference type="EMBL" id="BDG61136.1"/>
    </source>
</evidence>
<proteinExistence type="predicted"/>
<keyword evidence="11" id="KW-1185">Reference proteome</keyword>
<keyword evidence="5" id="KW-1015">Disulfide bond</keyword>
<dbReference type="AlphaFoldDB" id="A0AA35CP93"/>
<keyword evidence="8" id="KW-1133">Transmembrane helix</keyword>
<feature type="region of interest" description="Disordered" evidence="7">
    <location>
        <begin position="1"/>
        <end position="20"/>
    </location>
</feature>
<dbReference type="Proteomes" id="UP001163687">
    <property type="component" value="Chromosome"/>
</dbReference>
<evidence type="ECO:0000256" key="3">
    <source>
        <dbReference type="ARBA" id="ARBA00023004"/>
    </source>
</evidence>
<comment type="cofactor">
    <cofactor evidence="6">
        <name>[2Fe-2S] cluster</name>
        <dbReference type="ChEBI" id="CHEBI:190135"/>
    </cofactor>
</comment>
<dbReference type="PANTHER" id="PTHR10134">
    <property type="entry name" value="CYTOCHROME B-C1 COMPLEX SUBUNIT RIESKE, MITOCHONDRIAL"/>
    <property type="match status" value="1"/>
</dbReference>
<feature type="domain" description="Rieske" evidence="9">
    <location>
        <begin position="63"/>
        <end position="155"/>
    </location>
</feature>
<evidence type="ECO:0000256" key="8">
    <source>
        <dbReference type="SAM" id="Phobius"/>
    </source>
</evidence>
<keyword evidence="2" id="KW-0479">Metal-binding</keyword>
<evidence type="ECO:0000256" key="7">
    <source>
        <dbReference type="SAM" id="MobiDB-lite"/>
    </source>
</evidence>
<evidence type="ECO:0000256" key="5">
    <source>
        <dbReference type="ARBA" id="ARBA00023157"/>
    </source>
</evidence>
<dbReference type="EMBL" id="AP025628">
    <property type="protein sequence ID" value="BDG61136.1"/>
    <property type="molecule type" value="Genomic_DNA"/>
</dbReference>
<evidence type="ECO:0000313" key="11">
    <source>
        <dbReference type="Proteomes" id="UP001163687"/>
    </source>
</evidence>
<dbReference type="GO" id="GO:0046872">
    <property type="term" value="F:metal ion binding"/>
    <property type="evidence" value="ECO:0007669"/>
    <property type="project" value="UniProtKB-KW"/>
</dbReference>
<dbReference type="PROSITE" id="PS51296">
    <property type="entry name" value="RIESKE"/>
    <property type="match status" value="1"/>
</dbReference>
<dbReference type="GO" id="GO:0016705">
    <property type="term" value="F:oxidoreductase activity, acting on paired donors, with incorporation or reduction of molecular oxygen"/>
    <property type="evidence" value="ECO:0007669"/>
    <property type="project" value="UniProtKB-ARBA"/>
</dbReference>
<reference evidence="10" key="1">
    <citation type="submission" date="2022-03" db="EMBL/GenBank/DDBJ databases">
        <title>Complete genome sequence of Caldinitratiruptor microaerophilus.</title>
        <authorList>
            <person name="Mukaiyama R."/>
            <person name="Nishiyama T."/>
            <person name="Ueda K."/>
        </authorList>
    </citation>
    <scope>NUCLEOTIDE SEQUENCE</scope>
    <source>
        <strain evidence="10">JCM 16183</strain>
    </source>
</reference>
<evidence type="ECO:0000259" key="9">
    <source>
        <dbReference type="PROSITE" id="PS51296"/>
    </source>
</evidence>
<organism evidence="10 11">
    <name type="scientific">Caldinitratiruptor microaerophilus</name>
    <dbReference type="NCBI Taxonomy" id="671077"/>
    <lineage>
        <taxon>Bacteria</taxon>
        <taxon>Bacillati</taxon>
        <taxon>Bacillota</taxon>
        <taxon>Clostridia</taxon>
        <taxon>Eubacteriales</taxon>
        <taxon>Symbiobacteriaceae</taxon>
        <taxon>Caldinitratiruptor</taxon>
    </lineage>
</organism>
<accession>A0AA35CP93</accession>